<organism evidence="2 3">
    <name type="scientific">Suillus plorans</name>
    <dbReference type="NCBI Taxonomy" id="116603"/>
    <lineage>
        <taxon>Eukaryota</taxon>
        <taxon>Fungi</taxon>
        <taxon>Dikarya</taxon>
        <taxon>Basidiomycota</taxon>
        <taxon>Agaricomycotina</taxon>
        <taxon>Agaricomycetes</taxon>
        <taxon>Agaricomycetidae</taxon>
        <taxon>Boletales</taxon>
        <taxon>Suillineae</taxon>
        <taxon>Suillaceae</taxon>
        <taxon>Suillus</taxon>
    </lineage>
</organism>
<dbReference type="Gene3D" id="3.30.70.1230">
    <property type="entry name" value="Nucleotide cyclase"/>
    <property type="match status" value="1"/>
</dbReference>
<comment type="caution">
    <text evidence="2">The sequence shown here is derived from an EMBL/GenBank/DDBJ whole genome shotgun (WGS) entry which is preliminary data.</text>
</comment>
<dbReference type="PANTHER" id="PTHR43081:SF1">
    <property type="entry name" value="ADENYLATE CYCLASE, TERMINAL-DIFFERENTIATION SPECIFIC"/>
    <property type="match status" value="1"/>
</dbReference>
<dbReference type="InterPro" id="IPR029787">
    <property type="entry name" value="Nucleotide_cyclase"/>
</dbReference>
<dbReference type="CDD" id="cd07302">
    <property type="entry name" value="CHD"/>
    <property type="match status" value="1"/>
</dbReference>
<sequence length="420" mass="45714">MHSTASLCSSRYGHRWGFANCNFNCDLTSLDIFGNQKLDFLQNNRELHGGNEGRRVLSNLSWLPHCPVPDAIDLVAPSTHDDPEKTAQHRARASRIDANGMLHGIADATGKNASLATLMPDFRAHQKDKAPSAVSGKAKVSLVQTIARLEREVPPPTGHVCLVFTDIRNSTQLWDKNPAMSTAIHLHNNLLLQHLLYCGGYMVKTEGDSFMCAFPTTLAAVWWCVTAQIQLLHVPWPQEILDCEEGKEVYDEHGNLLARGLSVRMGIHSGTPACELDPITCRMDYLGSMVNRCARISASALGGQIMCSADVVREVNASLFDCGLASKPQAARAIEEIRQLQTVFLPVGEIKLKGLEIPEMASLVYPAALLGRQRLVESGLNPSTFPSLSSPGSPADSYTNGTAAQVICDQSLSDDACLER</sequence>
<dbReference type="InterPro" id="IPR001054">
    <property type="entry name" value="A/G_cyclase"/>
</dbReference>
<reference evidence="2" key="1">
    <citation type="journal article" date="2020" name="New Phytol.">
        <title>Comparative genomics reveals dynamic genome evolution in host specialist ectomycorrhizal fungi.</title>
        <authorList>
            <person name="Lofgren L.A."/>
            <person name="Nguyen N.H."/>
            <person name="Vilgalys R."/>
            <person name="Ruytinx J."/>
            <person name="Liao H.L."/>
            <person name="Branco S."/>
            <person name="Kuo A."/>
            <person name="LaButti K."/>
            <person name="Lipzen A."/>
            <person name="Andreopoulos W."/>
            <person name="Pangilinan J."/>
            <person name="Riley R."/>
            <person name="Hundley H."/>
            <person name="Na H."/>
            <person name="Barry K."/>
            <person name="Grigoriev I.V."/>
            <person name="Stajich J.E."/>
            <person name="Kennedy P.G."/>
        </authorList>
    </citation>
    <scope>NUCLEOTIDE SEQUENCE</scope>
    <source>
        <strain evidence="2">S12</strain>
    </source>
</reference>
<dbReference type="OrthoDB" id="2021138at2759"/>
<accession>A0A9P7AGK9</accession>
<dbReference type="RefSeq" id="XP_041155174.1">
    <property type="nucleotide sequence ID" value="XM_041300657.1"/>
</dbReference>
<evidence type="ECO:0000259" key="1">
    <source>
        <dbReference type="PROSITE" id="PS50125"/>
    </source>
</evidence>
<dbReference type="SUPFAM" id="SSF55073">
    <property type="entry name" value="Nucleotide cyclase"/>
    <property type="match status" value="1"/>
</dbReference>
<evidence type="ECO:0000313" key="3">
    <source>
        <dbReference type="Proteomes" id="UP000719766"/>
    </source>
</evidence>
<dbReference type="InterPro" id="IPR050697">
    <property type="entry name" value="Adenylyl/Guanylyl_Cyclase_3/4"/>
</dbReference>
<dbReference type="EMBL" id="JABBWE010000074">
    <property type="protein sequence ID" value="KAG1787868.1"/>
    <property type="molecule type" value="Genomic_DNA"/>
</dbReference>
<protein>
    <submittedName>
        <fullName evidence="2">Nucleotide cyclase</fullName>
    </submittedName>
</protein>
<dbReference type="AlphaFoldDB" id="A0A9P7AGK9"/>
<dbReference type="Pfam" id="PF00211">
    <property type="entry name" value="Guanylate_cyc"/>
    <property type="match status" value="1"/>
</dbReference>
<dbReference type="PROSITE" id="PS50125">
    <property type="entry name" value="GUANYLATE_CYCLASE_2"/>
    <property type="match status" value="1"/>
</dbReference>
<keyword evidence="3" id="KW-1185">Reference proteome</keyword>
<dbReference type="PANTHER" id="PTHR43081">
    <property type="entry name" value="ADENYLATE CYCLASE, TERMINAL-DIFFERENTIATION SPECIFIC-RELATED"/>
    <property type="match status" value="1"/>
</dbReference>
<dbReference type="GeneID" id="64594421"/>
<feature type="domain" description="Guanylate cyclase" evidence="1">
    <location>
        <begin position="161"/>
        <end position="297"/>
    </location>
</feature>
<proteinExistence type="predicted"/>
<dbReference type="GO" id="GO:0009190">
    <property type="term" value="P:cyclic nucleotide biosynthetic process"/>
    <property type="evidence" value="ECO:0007669"/>
    <property type="project" value="InterPro"/>
</dbReference>
<dbReference type="SMART" id="SM00044">
    <property type="entry name" value="CYCc"/>
    <property type="match status" value="1"/>
</dbReference>
<gene>
    <name evidence="2" type="ORF">HD556DRAFT_1312448</name>
</gene>
<dbReference type="GO" id="GO:0035556">
    <property type="term" value="P:intracellular signal transduction"/>
    <property type="evidence" value="ECO:0007669"/>
    <property type="project" value="InterPro"/>
</dbReference>
<name>A0A9P7AGK9_9AGAM</name>
<dbReference type="Proteomes" id="UP000719766">
    <property type="component" value="Unassembled WGS sequence"/>
</dbReference>
<evidence type="ECO:0000313" key="2">
    <source>
        <dbReference type="EMBL" id="KAG1787868.1"/>
    </source>
</evidence>